<reference evidence="6 7" key="1">
    <citation type="journal article" date="2019" name="Int. J. Syst. Evol. Microbiol.">
        <title>The Global Catalogue of Microorganisms (GCM) 10K type strain sequencing project: providing services to taxonomists for standard genome sequencing and annotation.</title>
        <authorList>
            <consortium name="The Broad Institute Genomics Platform"/>
            <consortium name="The Broad Institute Genome Sequencing Center for Infectious Disease"/>
            <person name="Wu L."/>
            <person name="Ma J."/>
        </authorList>
    </citation>
    <scope>NUCLEOTIDE SEQUENCE [LARGE SCALE GENOMIC DNA]</scope>
    <source>
        <strain evidence="6 7">JCM 9933</strain>
    </source>
</reference>
<proteinExistence type="inferred from homology"/>
<comment type="similarity">
    <text evidence="1">Belongs to the beta-class carbonic anhydrase family.</text>
</comment>
<dbReference type="CDD" id="cd03378">
    <property type="entry name" value="beta_CA_cladeC"/>
    <property type="match status" value="1"/>
</dbReference>
<comment type="catalytic activity">
    <reaction evidence="5">
        <text>hydrogencarbonate + H(+) = CO2 + H2O</text>
        <dbReference type="Rhea" id="RHEA:10748"/>
        <dbReference type="ChEBI" id="CHEBI:15377"/>
        <dbReference type="ChEBI" id="CHEBI:15378"/>
        <dbReference type="ChEBI" id="CHEBI:16526"/>
        <dbReference type="ChEBI" id="CHEBI:17544"/>
        <dbReference type="EC" id="4.2.1.1"/>
    </reaction>
</comment>
<evidence type="ECO:0000313" key="6">
    <source>
        <dbReference type="EMBL" id="GAA0595497.1"/>
    </source>
</evidence>
<dbReference type="PROSITE" id="PS51318">
    <property type="entry name" value="TAT"/>
    <property type="match status" value="1"/>
</dbReference>
<gene>
    <name evidence="6" type="ORF">GCM10009416_37300</name>
</gene>
<dbReference type="Pfam" id="PF00484">
    <property type="entry name" value="Pro_CA"/>
    <property type="match status" value="1"/>
</dbReference>
<evidence type="ECO:0000256" key="4">
    <source>
        <dbReference type="ARBA" id="ARBA00023239"/>
    </source>
</evidence>
<keyword evidence="7" id="KW-1185">Reference proteome</keyword>
<dbReference type="Gene3D" id="3.40.1050.10">
    <property type="entry name" value="Carbonic anhydrase"/>
    <property type="match status" value="1"/>
</dbReference>
<evidence type="ECO:0000256" key="5">
    <source>
        <dbReference type="ARBA" id="ARBA00048348"/>
    </source>
</evidence>
<protein>
    <recommendedName>
        <fullName evidence="2">carbonic anhydrase</fullName>
        <ecNumber evidence="2">4.2.1.1</ecNumber>
    </recommendedName>
</protein>
<evidence type="ECO:0000313" key="7">
    <source>
        <dbReference type="Proteomes" id="UP001501588"/>
    </source>
</evidence>
<dbReference type="PANTHER" id="PTHR11002">
    <property type="entry name" value="CARBONIC ANHYDRASE"/>
    <property type="match status" value="1"/>
</dbReference>
<keyword evidence="3" id="KW-0862">Zinc</keyword>
<evidence type="ECO:0000256" key="3">
    <source>
        <dbReference type="ARBA" id="ARBA00022833"/>
    </source>
</evidence>
<dbReference type="Proteomes" id="UP001501588">
    <property type="component" value="Unassembled WGS sequence"/>
</dbReference>
<dbReference type="InterPro" id="IPR001765">
    <property type="entry name" value="Carbonic_anhydrase"/>
</dbReference>
<dbReference type="EC" id="4.2.1.1" evidence="2"/>
<dbReference type="PANTHER" id="PTHR11002:SF79">
    <property type="entry name" value="CARBONIC ANHYDRASE 2"/>
    <property type="match status" value="1"/>
</dbReference>
<dbReference type="InterPro" id="IPR015892">
    <property type="entry name" value="Carbonic_anhydrase_CS"/>
</dbReference>
<dbReference type="SUPFAM" id="SSF53056">
    <property type="entry name" value="beta-carbonic anhydrase, cab"/>
    <property type="match status" value="1"/>
</dbReference>
<dbReference type="SMART" id="SM00947">
    <property type="entry name" value="Pro_CA"/>
    <property type="match status" value="1"/>
</dbReference>
<dbReference type="EMBL" id="BAAAFZ010000060">
    <property type="protein sequence ID" value="GAA0595497.1"/>
    <property type="molecule type" value="Genomic_DNA"/>
</dbReference>
<keyword evidence="4" id="KW-0456">Lyase</keyword>
<sequence>MDAAAFGGYRSLSGAAGIPRRFDGERRMQLCECGRNHAADPGRRAFFGAAAALGLGCAAARIAAPPAARAADPVARTTLTPGQALQLLKEGNDNYRTDAPFRGVQGRERRVELARGQAPFCVLVGCSDSRVPPELLFGRGLGELFIVRNAGNTVDTAALGSVEYGVGVLGCPLIVVLGHERCGAVAAAVDLVEKNTAFPGVIGEMIQPIVPAVLEARRATGGDPLHNAVVANAKRVATRLGAQSALIQDAVRAGKLKIVPATYDLDDGDVEFFDG</sequence>
<dbReference type="InterPro" id="IPR006311">
    <property type="entry name" value="TAT_signal"/>
</dbReference>
<evidence type="ECO:0000256" key="1">
    <source>
        <dbReference type="ARBA" id="ARBA00006217"/>
    </source>
</evidence>
<comment type="caution">
    <text evidence="6">The sequence shown here is derived from an EMBL/GenBank/DDBJ whole genome shotgun (WGS) entry which is preliminary data.</text>
</comment>
<dbReference type="PROSITE" id="PS00704">
    <property type="entry name" value="PROK_CO2_ANHYDRASE_1"/>
    <property type="match status" value="1"/>
</dbReference>
<organism evidence="6 7">
    <name type="scientific">Craurococcus roseus</name>
    <dbReference type="NCBI Taxonomy" id="77585"/>
    <lineage>
        <taxon>Bacteria</taxon>
        <taxon>Pseudomonadati</taxon>
        <taxon>Pseudomonadota</taxon>
        <taxon>Alphaproteobacteria</taxon>
        <taxon>Acetobacterales</taxon>
        <taxon>Acetobacteraceae</taxon>
        <taxon>Craurococcus</taxon>
    </lineage>
</organism>
<name>A0ABN1FQ81_9PROT</name>
<accession>A0ABN1FQ81</accession>
<dbReference type="InterPro" id="IPR036874">
    <property type="entry name" value="Carbonic_anhydrase_sf"/>
</dbReference>
<evidence type="ECO:0000256" key="2">
    <source>
        <dbReference type="ARBA" id="ARBA00012925"/>
    </source>
</evidence>